<evidence type="ECO:0000313" key="1">
    <source>
        <dbReference type="EMBL" id="KDQ53229.1"/>
    </source>
</evidence>
<name>A0A067PEK9_9AGAM</name>
<dbReference type="AlphaFoldDB" id="A0A067PEK9"/>
<dbReference type="InParanoid" id="A0A067PEK9"/>
<dbReference type="HOGENOM" id="CLU_2386472_0_0_1"/>
<dbReference type="Proteomes" id="UP000027265">
    <property type="component" value="Unassembled WGS sequence"/>
</dbReference>
<dbReference type="EMBL" id="KL197735">
    <property type="protein sequence ID" value="KDQ53229.1"/>
    <property type="molecule type" value="Genomic_DNA"/>
</dbReference>
<keyword evidence="2" id="KW-1185">Reference proteome</keyword>
<protein>
    <submittedName>
        <fullName evidence="1">Uncharacterized protein</fullName>
    </submittedName>
</protein>
<sequence length="94" mass="10012">MVSLKSSKVLGSFMIRPLRPPSAATFTPKFVTMRRPTAVTRSTLSLDPDGLCIGSVPPTDLKNVANANSILQDGGLRIAERASPILASIRLPSH</sequence>
<evidence type="ECO:0000313" key="2">
    <source>
        <dbReference type="Proteomes" id="UP000027265"/>
    </source>
</evidence>
<accession>A0A067PEK9</accession>
<gene>
    <name evidence="1" type="ORF">JAAARDRAFT_39606</name>
</gene>
<reference evidence="2" key="1">
    <citation type="journal article" date="2014" name="Proc. Natl. Acad. Sci. U.S.A.">
        <title>Extensive sampling of basidiomycete genomes demonstrates inadequacy of the white-rot/brown-rot paradigm for wood decay fungi.</title>
        <authorList>
            <person name="Riley R."/>
            <person name="Salamov A.A."/>
            <person name="Brown D.W."/>
            <person name="Nagy L.G."/>
            <person name="Floudas D."/>
            <person name="Held B.W."/>
            <person name="Levasseur A."/>
            <person name="Lombard V."/>
            <person name="Morin E."/>
            <person name="Otillar R."/>
            <person name="Lindquist E.A."/>
            <person name="Sun H."/>
            <person name="LaButti K.M."/>
            <person name="Schmutz J."/>
            <person name="Jabbour D."/>
            <person name="Luo H."/>
            <person name="Baker S.E."/>
            <person name="Pisabarro A.G."/>
            <person name="Walton J.D."/>
            <person name="Blanchette R.A."/>
            <person name="Henrissat B."/>
            <person name="Martin F."/>
            <person name="Cullen D."/>
            <person name="Hibbett D.S."/>
            <person name="Grigoriev I.V."/>
        </authorList>
    </citation>
    <scope>NUCLEOTIDE SEQUENCE [LARGE SCALE GENOMIC DNA]</scope>
    <source>
        <strain evidence="2">MUCL 33604</strain>
    </source>
</reference>
<proteinExistence type="predicted"/>
<organism evidence="1 2">
    <name type="scientific">Jaapia argillacea MUCL 33604</name>
    <dbReference type="NCBI Taxonomy" id="933084"/>
    <lineage>
        <taxon>Eukaryota</taxon>
        <taxon>Fungi</taxon>
        <taxon>Dikarya</taxon>
        <taxon>Basidiomycota</taxon>
        <taxon>Agaricomycotina</taxon>
        <taxon>Agaricomycetes</taxon>
        <taxon>Agaricomycetidae</taxon>
        <taxon>Jaapiales</taxon>
        <taxon>Jaapiaceae</taxon>
        <taxon>Jaapia</taxon>
    </lineage>
</organism>